<evidence type="ECO:0008006" key="3">
    <source>
        <dbReference type="Google" id="ProtNLM"/>
    </source>
</evidence>
<sequence length="320" mass="33786">MLGSLFRYGAAGLTAFQSGCLEPHHGQCVIYLGGLTDGLLACPYVDQLSEACGDQQLSMVQPVLSSSYSGFGCCSLDSDVKQLCELVVYMQKEKGMHEFILVGHSTGCQIAVHFLARAPSALRRTIRGAVLQAPVSDRESNAADTPSGPQWASHGLSSQEEHDTLLREAQGLVASGRGETLLATKYYGVVPITAARYSSLNARGGTDDYFSSDYSDSELQRRLRHLSTNGQRMGTGLSVSAVAEHPGLAVLFALSGDDEYVPRSTSAHLLGQRFAAAASTDGEGSSAIVLNGANHNLSEPQGVSAAFVEACVAHIHHALA</sequence>
<dbReference type="SUPFAM" id="SSF53474">
    <property type="entry name" value="alpha/beta-Hydrolases"/>
    <property type="match status" value="1"/>
</dbReference>
<evidence type="ECO:0000256" key="1">
    <source>
        <dbReference type="SAM" id="MobiDB-lite"/>
    </source>
</evidence>
<reference evidence="2" key="1">
    <citation type="submission" date="2021-01" db="EMBL/GenBank/DDBJ databases">
        <authorList>
            <person name="Corre E."/>
            <person name="Pelletier E."/>
            <person name="Niang G."/>
            <person name="Scheremetjew M."/>
            <person name="Finn R."/>
            <person name="Kale V."/>
            <person name="Holt S."/>
            <person name="Cochrane G."/>
            <person name="Meng A."/>
            <person name="Brown T."/>
            <person name="Cohen L."/>
        </authorList>
    </citation>
    <scope>NUCLEOTIDE SEQUENCE</scope>
    <source>
        <strain evidence="2">CCMP645</strain>
    </source>
</reference>
<name>A0A7S4C6B5_CHRCT</name>
<protein>
    <recommendedName>
        <fullName evidence="3">AB hydrolase-1 domain-containing protein</fullName>
    </recommendedName>
</protein>
<dbReference type="Pfam" id="PF08538">
    <property type="entry name" value="DUF1749"/>
    <property type="match status" value="1"/>
</dbReference>
<dbReference type="AlphaFoldDB" id="A0A7S4C6B5"/>
<gene>
    <name evidence="2" type="ORF">PCAR00345_LOCUS40790</name>
</gene>
<dbReference type="PANTHER" id="PTHR31591">
    <property type="entry name" value="UPF0613 PROTEIN PB24D3.06C"/>
    <property type="match status" value="1"/>
</dbReference>
<dbReference type="InterPro" id="IPR013744">
    <property type="entry name" value="SidJ"/>
</dbReference>
<organism evidence="2">
    <name type="scientific">Chrysotila carterae</name>
    <name type="common">Marine alga</name>
    <name type="synonym">Syracosphaera carterae</name>
    <dbReference type="NCBI Taxonomy" id="13221"/>
    <lineage>
        <taxon>Eukaryota</taxon>
        <taxon>Haptista</taxon>
        <taxon>Haptophyta</taxon>
        <taxon>Prymnesiophyceae</taxon>
        <taxon>Isochrysidales</taxon>
        <taxon>Isochrysidaceae</taxon>
        <taxon>Chrysotila</taxon>
    </lineage>
</organism>
<proteinExistence type="predicted"/>
<feature type="compositionally biased region" description="Polar residues" evidence="1">
    <location>
        <begin position="142"/>
        <end position="158"/>
    </location>
</feature>
<accession>A0A7S4C6B5</accession>
<feature type="region of interest" description="Disordered" evidence="1">
    <location>
        <begin position="135"/>
        <end position="160"/>
    </location>
</feature>
<dbReference type="EMBL" id="HBIZ01066543">
    <property type="protein sequence ID" value="CAE0788082.1"/>
    <property type="molecule type" value="Transcribed_RNA"/>
</dbReference>
<dbReference type="Gene3D" id="3.40.50.1820">
    <property type="entry name" value="alpha/beta hydrolase"/>
    <property type="match status" value="1"/>
</dbReference>
<dbReference type="InterPro" id="IPR029058">
    <property type="entry name" value="AB_hydrolase_fold"/>
</dbReference>
<dbReference type="PANTHER" id="PTHR31591:SF1">
    <property type="entry name" value="UPF0613 PROTEIN PB24D3.06C"/>
    <property type="match status" value="1"/>
</dbReference>
<evidence type="ECO:0000313" key="2">
    <source>
        <dbReference type="EMBL" id="CAE0788082.1"/>
    </source>
</evidence>